<comment type="caution">
    <text evidence="2">The sequence shown here is derived from an EMBL/GenBank/DDBJ whole genome shotgun (WGS) entry which is preliminary data.</text>
</comment>
<protein>
    <submittedName>
        <fullName evidence="2">Uncharacterized protein</fullName>
    </submittedName>
</protein>
<gene>
    <name evidence="2" type="ORF">JOM49_004118</name>
</gene>
<proteinExistence type="predicted"/>
<keyword evidence="3" id="KW-1185">Reference proteome</keyword>
<dbReference type="EMBL" id="JAGGMS010000001">
    <property type="protein sequence ID" value="MBP2182592.1"/>
    <property type="molecule type" value="Genomic_DNA"/>
</dbReference>
<dbReference type="RefSeq" id="WP_209665877.1">
    <property type="nucleotide sequence ID" value="NZ_JAGGMS010000001.1"/>
</dbReference>
<name>A0ABS4PT40_9PSEU</name>
<sequence>MKRLTARILVLAALAFAALSPSVASAQPGAGWTRYGDFGSSYLCQAAGMAGELAGQWHPGEWMCVQGALMVRNPAAPAAPLPG</sequence>
<evidence type="ECO:0000313" key="3">
    <source>
        <dbReference type="Proteomes" id="UP000741013"/>
    </source>
</evidence>
<reference evidence="2 3" key="1">
    <citation type="submission" date="2021-03" db="EMBL/GenBank/DDBJ databases">
        <title>Sequencing the genomes of 1000 actinobacteria strains.</title>
        <authorList>
            <person name="Klenk H.-P."/>
        </authorList>
    </citation>
    <scope>NUCLEOTIDE SEQUENCE [LARGE SCALE GENOMIC DNA]</scope>
    <source>
        <strain evidence="2 3">DSM 45510</strain>
    </source>
</reference>
<keyword evidence="1" id="KW-0732">Signal</keyword>
<organism evidence="2 3">
    <name type="scientific">Amycolatopsis magusensis</name>
    <dbReference type="NCBI Taxonomy" id="882444"/>
    <lineage>
        <taxon>Bacteria</taxon>
        <taxon>Bacillati</taxon>
        <taxon>Actinomycetota</taxon>
        <taxon>Actinomycetes</taxon>
        <taxon>Pseudonocardiales</taxon>
        <taxon>Pseudonocardiaceae</taxon>
        <taxon>Amycolatopsis</taxon>
    </lineage>
</organism>
<feature type="chain" id="PRO_5045205890" evidence="1">
    <location>
        <begin position="27"/>
        <end position="83"/>
    </location>
</feature>
<feature type="signal peptide" evidence="1">
    <location>
        <begin position="1"/>
        <end position="26"/>
    </location>
</feature>
<dbReference type="Proteomes" id="UP000741013">
    <property type="component" value="Unassembled WGS sequence"/>
</dbReference>
<evidence type="ECO:0000256" key="1">
    <source>
        <dbReference type="SAM" id="SignalP"/>
    </source>
</evidence>
<evidence type="ECO:0000313" key="2">
    <source>
        <dbReference type="EMBL" id="MBP2182592.1"/>
    </source>
</evidence>
<accession>A0ABS4PT40</accession>